<evidence type="ECO:0008006" key="4">
    <source>
        <dbReference type="Google" id="ProtNLM"/>
    </source>
</evidence>
<evidence type="ECO:0000313" key="2">
    <source>
        <dbReference type="EMBL" id="QCK16264.1"/>
    </source>
</evidence>
<feature type="signal peptide" evidence="1">
    <location>
        <begin position="1"/>
        <end position="15"/>
    </location>
</feature>
<dbReference type="KEGG" id="fpf:DCC35_16715"/>
<organism evidence="2 3">
    <name type="scientific">Mangrovivirga cuniculi</name>
    <dbReference type="NCBI Taxonomy" id="2715131"/>
    <lineage>
        <taxon>Bacteria</taxon>
        <taxon>Pseudomonadati</taxon>
        <taxon>Bacteroidota</taxon>
        <taxon>Cytophagia</taxon>
        <taxon>Cytophagales</taxon>
        <taxon>Mangrovivirgaceae</taxon>
        <taxon>Mangrovivirga</taxon>
    </lineage>
</organism>
<keyword evidence="1" id="KW-0732">Signal</keyword>
<gene>
    <name evidence="2" type="ORF">DCC35_16715</name>
</gene>
<proteinExistence type="predicted"/>
<dbReference type="InterPro" id="IPR036514">
    <property type="entry name" value="SGNH_hydro_sf"/>
</dbReference>
<dbReference type="Proteomes" id="UP000298616">
    <property type="component" value="Chromosome"/>
</dbReference>
<protein>
    <recommendedName>
        <fullName evidence="4">Lysophospholipase L1</fullName>
    </recommendedName>
</protein>
<evidence type="ECO:0000256" key="1">
    <source>
        <dbReference type="SAM" id="SignalP"/>
    </source>
</evidence>
<dbReference type="Gene3D" id="3.40.50.1110">
    <property type="entry name" value="SGNH hydrolase"/>
    <property type="match status" value="1"/>
</dbReference>
<dbReference type="AlphaFoldDB" id="A0A4D7K655"/>
<accession>A0A4D7K655</accession>
<evidence type="ECO:0000313" key="3">
    <source>
        <dbReference type="Proteomes" id="UP000298616"/>
    </source>
</evidence>
<feature type="chain" id="PRO_5020501757" description="Lysophospholipase L1" evidence="1">
    <location>
        <begin position="16"/>
        <end position="250"/>
    </location>
</feature>
<dbReference type="GO" id="GO:0016788">
    <property type="term" value="F:hydrolase activity, acting on ester bonds"/>
    <property type="evidence" value="ECO:0007669"/>
    <property type="project" value="UniProtKB-ARBA"/>
</dbReference>
<sequence length="250" mass="28413">MLWVLLLLISSPLSAQNDTVKVLFVGNSYTYFWNLPQVVEAMAETQDYPLIARQSTAGGTSLEQHWKGEKDLETISIIKSQQWDIIVFQNHSMSSIDNPESFMEYGKKFIELAREQGAEPYLYMTWAREANPMMFDTIQKAYIKLAKETGTKLVPVGEAWQMARQNNPDIDLYDPDGTHPSPTGTYLIACMFLNQLTGLPVNDIPKRIQTTDRNGQKLYLMIQPQLQADYLQAIVMEIAKSGKGEYESSK</sequence>
<dbReference type="SUPFAM" id="SSF52266">
    <property type="entry name" value="SGNH hydrolase"/>
    <property type="match status" value="1"/>
</dbReference>
<name>A0A4D7K655_9BACT</name>
<dbReference type="CDD" id="cd00229">
    <property type="entry name" value="SGNH_hydrolase"/>
    <property type="match status" value="1"/>
</dbReference>
<dbReference type="EMBL" id="CP028923">
    <property type="protein sequence ID" value="QCK16264.1"/>
    <property type="molecule type" value="Genomic_DNA"/>
</dbReference>
<reference evidence="2 3" key="1">
    <citation type="submission" date="2018-04" db="EMBL/GenBank/DDBJ databases">
        <title>Complete genome uncultured novel isolate.</title>
        <authorList>
            <person name="Merlino G."/>
        </authorList>
    </citation>
    <scope>NUCLEOTIDE SEQUENCE [LARGE SCALE GENOMIC DNA]</scope>
    <source>
        <strain evidence="3">R1DC9</strain>
    </source>
</reference>
<keyword evidence="3" id="KW-1185">Reference proteome</keyword>